<evidence type="ECO:0000259" key="1">
    <source>
        <dbReference type="Pfam" id="PF06985"/>
    </source>
</evidence>
<dbReference type="AlphaFoldDB" id="A0A6G1JIZ9"/>
<evidence type="ECO:0000313" key="3">
    <source>
        <dbReference type="Proteomes" id="UP000799291"/>
    </source>
</evidence>
<dbReference type="EMBL" id="MU005571">
    <property type="protein sequence ID" value="KAF2690119.1"/>
    <property type="molecule type" value="Genomic_DNA"/>
</dbReference>
<organism evidence="2 3">
    <name type="scientific">Lentithecium fluviatile CBS 122367</name>
    <dbReference type="NCBI Taxonomy" id="1168545"/>
    <lineage>
        <taxon>Eukaryota</taxon>
        <taxon>Fungi</taxon>
        <taxon>Dikarya</taxon>
        <taxon>Ascomycota</taxon>
        <taxon>Pezizomycotina</taxon>
        <taxon>Dothideomycetes</taxon>
        <taxon>Pleosporomycetidae</taxon>
        <taxon>Pleosporales</taxon>
        <taxon>Massarineae</taxon>
        <taxon>Lentitheciaceae</taxon>
        <taxon>Lentithecium</taxon>
    </lineage>
</organism>
<dbReference type="PANTHER" id="PTHR33112">
    <property type="entry name" value="DOMAIN PROTEIN, PUTATIVE-RELATED"/>
    <property type="match status" value="1"/>
</dbReference>
<protein>
    <submittedName>
        <fullName evidence="2">HET-domain-containing protein</fullName>
    </submittedName>
</protein>
<accession>A0A6G1JIZ9</accession>
<evidence type="ECO:0000313" key="2">
    <source>
        <dbReference type="EMBL" id="KAF2690119.1"/>
    </source>
</evidence>
<sequence length="723" mass="83277">MLCNICVCMLRGGRSELWTGSLDRTYQHHSTIATLRGSKEAGCTICIGLSNILQHKVDLLNDLPIAIRASLHRVMNKWQDDSIYLLEFDLNKKYMRTYLLKGIDASDRCPRVLSSLHTSSEETLEVACNWISKCRCADFWDEPGPKWYPKRLLDLSQLRKLSGLRHLDHSKPLSAYPDLERCKVPLVESSELWKNDIEDYCYVTLSHCWGKPKSTQGQLKLTAKTEERFIKNGIQLGELSKSFREAVLFASRLERVGYIWIDSLCIKQAIKDPNVSVEDAQGDFLEQSRVMHKVYLLSYLNISATAAVDGDRGLFFSRRPELLWEDEINVYYPVTDSPSALGNRKVSEQLKRCALIDPKFWDELVEEAPVNRRGWVLQERLMAPRVLHFCHNQIAWECSEFHDAEGHPRRYLDWHLKLPDVVHEGGLKRVMNADVFDSRETRLDGYPDPDRDMEGLDHYERWKRTVEVYSRTSLSFSSDKLIALAGIARVTSKDVMGNYVAGLWRTHLESQLLWQVNEVYNDGIFENPSRRDGQGVPSFSWASISSPHGITYGDVTDYAKDRAEELFFKVVDHNVVLIDLQNPFGPIKEGILTIEAQYLRPIKLRKLQPSKRVPYSWLLEDDKRARRLEEYNLTLDAPESDIDVFSSNAKLFCMPAAFGERTVRKSARSLFCLLLLLEEPTLAKTEENSEMRAFRRIGITKLSGERSQRALREIEANELIYLV</sequence>
<dbReference type="Proteomes" id="UP000799291">
    <property type="component" value="Unassembled WGS sequence"/>
</dbReference>
<gene>
    <name evidence="2" type="ORF">K458DRAFT_383253</name>
</gene>
<proteinExistence type="predicted"/>
<name>A0A6G1JIZ9_9PLEO</name>
<keyword evidence="3" id="KW-1185">Reference proteome</keyword>
<dbReference type="OrthoDB" id="5362512at2759"/>
<dbReference type="PANTHER" id="PTHR33112:SF9">
    <property type="entry name" value="HETEROKARYON INCOMPATIBILITY DOMAIN-CONTAINING PROTEIN"/>
    <property type="match status" value="1"/>
</dbReference>
<reference evidence="2" key="1">
    <citation type="journal article" date="2020" name="Stud. Mycol.">
        <title>101 Dothideomycetes genomes: a test case for predicting lifestyles and emergence of pathogens.</title>
        <authorList>
            <person name="Haridas S."/>
            <person name="Albert R."/>
            <person name="Binder M."/>
            <person name="Bloem J."/>
            <person name="Labutti K."/>
            <person name="Salamov A."/>
            <person name="Andreopoulos B."/>
            <person name="Baker S."/>
            <person name="Barry K."/>
            <person name="Bills G."/>
            <person name="Bluhm B."/>
            <person name="Cannon C."/>
            <person name="Castanera R."/>
            <person name="Culley D."/>
            <person name="Daum C."/>
            <person name="Ezra D."/>
            <person name="Gonzalez J."/>
            <person name="Henrissat B."/>
            <person name="Kuo A."/>
            <person name="Liang C."/>
            <person name="Lipzen A."/>
            <person name="Lutzoni F."/>
            <person name="Magnuson J."/>
            <person name="Mondo S."/>
            <person name="Nolan M."/>
            <person name="Ohm R."/>
            <person name="Pangilinan J."/>
            <person name="Park H.-J."/>
            <person name="Ramirez L."/>
            <person name="Alfaro M."/>
            <person name="Sun H."/>
            <person name="Tritt A."/>
            <person name="Yoshinaga Y."/>
            <person name="Zwiers L.-H."/>
            <person name="Turgeon B."/>
            <person name="Goodwin S."/>
            <person name="Spatafora J."/>
            <person name="Crous P."/>
            <person name="Grigoriev I."/>
        </authorList>
    </citation>
    <scope>NUCLEOTIDE SEQUENCE</scope>
    <source>
        <strain evidence="2">CBS 122367</strain>
    </source>
</reference>
<dbReference type="Pfam" id="PF06985">
    <property type="entry name" value="HET"/>
    <property type="match status" value="1"/>
</dbReference>
<dbReference type="InterPro" id="IPR010730">
    <property type="entry name" value="HET"/>
</dbReference>
<feature type="domain" description="Heterokaryon incompatibility" evidence="1">
    <location>
        <begin position="202"/>
        <end position="379"/>
    </location>
</feature>